<reference evidence="7" key="1">
    <citation type="submission" date="2025-08" db="UniProtKB">
        <authorList>
            <consortium name="Ensembl"/>
        </authorList>
    </citation>
    <scope>IDENTIFICATION</scope>
</reference>
<feature type="region of interest" description="Disordered" evidence="5">
    <location>
        <begin position="610"/>
        <end position="646"/>
    </location>
</feature>
<feature type="compositionally biased region" description="Low complexity" evidence="5">
    <location>
        <begin position="1082"/>
        <end position="1107"/>
    </location>
</feature>
<dbReference type="InterPro" id="IPR007527">
    <property type="entry name" value="Znf_SWIM"/>
</dbReference>
<keyword evidence="1" id="KW-0479">Metal-binding</keyword>
<name>A0A8C4Z0E7_GADMO</name>
<dbReference type="Pfam" id="PF25572">
    <property type="entry name" value="TPR_ZSWIM8"/>
    <property type="match status" value="1"/>
</dbReference>
<feature type="compositionally biased region" description="Low complexity" evidence="5">
    <location>
        <begin position="986"/>
        <end position="1000"/>
    </location>
</feature>
<feature type="region of interest" description="Disordered" evidence="5">
    <location>
        <begin position="519"/>
        <end position="590"/>
    </location>
</feature>
<feature type="compositionally biased region" description="Gly residues" evidence="5">
    <location>
        <begin position="554"/>
        <end position="573"/>
    </location>
</feature>
<reference evidence="7" key="2">
    <citation type="submission" date="2025-09" db="UniProtKB">
        <authorList>
            <consortium name="Ensembl"/>
        </authorList>
    </citation>
    <scope>IDENTIFICATION</scope>
</reference>
<feature type="compositionally biased region" description="Basic and acidic residues" evidence="5">
    <location>
        <begin position="533"/>
        <end position="547"/>
    </location>
</feature>
<protein>
    <submittedName>
        <fullName evidence="7">Zinc finger, SWIM-type containing 8</fullName>
    </submittedName>
</protein>
<evidence type="ECO:0000256" key="3">
    <source>
        <dbReference type="ARBA" id="ARBA00022833"/>
    </source>
</evidence>
<evidence type="ECO:0000313" key="7">
    <source>
        <dbReference type="Ensembl" id="ENSGMOP00000004622.2"/>
    </source>
</evidence>
<feature type="compositionally biased region" description="Polar residues" evidence="5">
    <location>
        <begin position="1052"/>
        <end position="1067"/>
    </location>
</feature>
<dbReference type="PANTHER" id="PTHR22619">
    <property type="entry name" value="ZINC FINGER SWIM DOMAIN CONTAINING PROTEIN 4, 5, 6"/>
    <property type="match status" value="1"/>
</dbReference>
<keyword evidence="2 4" id="KW-0863">Zinc-finger</keyword>
<dbReference type="PROSITE" id="PS50966">
    <property type="entry name" value="ZF_SWIM"/>
    <property type="match status" value="1"/>
</dbReference>
<dbReference type="AlphaFoldDB" id="A0A8C4Z0E7"/>
<dbReference type="GeneTree" id="ENSGT00940000156999"/>
<evidence type="ECO:0000256" key="1">
    <source>
        <dbReference type="ARBA" id="ARBA00022723"/>
    </source>
</evidence>
<proteinExistence type="predicted"/>
<evidence type="ECO:0000256" key="5">
    <source>
        <dbReference type="SAM" id="MobiDB-lite"/>
    </source>
</evidence>
<sequence>MELMFAEWEDGERFSFEDSDRFEEDSLCSFISEAESLCQNWRGWRKQSAGPNSPTVKVKGGGNWGNGQVCPLVELSAKQVAFHIPFEVVEKVYPPVPEQLQLRIAYWSFPENEEDIRLYSCLANGSPDEFQRGEQLYRVRAVKDPLQIGFHLSATVFSTQGGQSKGAYNVAVMFDRCRITSCSCTCGAGAKWCAHVVALCLFRIHNASAVCLRAPVSESLSRLQRDQLQKFAQYLISELPQQILPTAQRLLDELLSSQSTAINTVCGAPDPTAGPSASDQSTWYLDESTLRDNIKKTLHKFCGPSPVVFSDVNSMYLSSTEPPAAAEWACLLRPLRGREPEGIWNLLSIVREMFKRRDSNAAPLLYILTEQCLTYEQIIGWWYSVRTSASHSSASGHTGRSNGQTEVAAHACASMCDEMVVLWRLAVLDPTMSPQRRLELASQLKTWHLKVIEIVKRGQHRKSLDKLFQGFKPAVESCYFNWEVAYPLPGITYCSAEKKSASFCWARAVRGWRRGRRFRDRGRRRPARGAGSSRERDCRRRLQREGQRPLPPGGSMGGSGGAGASGGGGGGGKHAAAKRRTSSEDSSLEPDMAELSLDDGSCLALGAEASNTFDFTPPPPEMLPPPGPLLRGKYGEGAGGADPAGEDDYQAYYLSAASEEGGDRGAADNHHEEEPDIFAGIKPLEQEGQMEVLFACAEALYAHGYSSESCRLAVELAGDLLANPPDLKVEQPQTKGKKSKVSTIRQTAVATSTLSKAAFLLMVLSERLELHNLAFSTGMFSLELQRPPASTKALEVKLGYQETEVVALMKKIPLGLVEMTAIRDRGEQLRDGSFCDYRPVLPLMLASFIFDVLCIPVVSPTGSRPPSRNRNNEMPGDEELGFEAAVAALGMKTTVSEAEHPLLCEGTRRQKGDLALALMITYKDDQSKLKKILDKLLDRESQTHKPQTISSFYSSSKPAASSQRSPSKHSASHHAGAPGGQGAGGVHNNNNKHAAASSSGPTACEPQNDLAAFKPEGPVPSRLALGGRGAYSGRCWGSPVRQKKKHTGMASIDSSAPETTSDSSPTLSRRPIRGGWAATSWGRGQDSDSISSSSSDSLGSSSSSGSRRTGGGARAKSTDTSRYKGRRPECHAPHVPNQPSEAAAHFYFELAKTVLIKAGGNSSTSIFTQPSASGGHQGPHRNLHLCAFEIGLYALGLHNFVSPNWLSRTYSSHVSWITGQAMEIGSAALNILVECWDGHLTPPEVASLADRASRARDPNMVRAAAELALSCLPHAHALNPNEIQRALVQCKEQDNTMLEKACMAVEEAAKGGGVYPEVLFEVAHQWYWLYEQSVGGGAGQQREGVGRCGANGGAGRRPPDSHCGLLDGGGVMGESPGVTAVTATVTAAAVVPVISVGSTIYQSHPLPGQAMAHPHGPGLHPYTTIQAHLPTVCTPQYLGHPLQQVPRPTVYPVAGAAYPQGMHPAFIGAQYPFSVATGPHPPMATTAVTFPGVQVPSMTQIAVHPYHTETGMPMGTTVAGGIHAGSTIQAMQAASLAAMPALASQPASMVNSQPLPPDDEQHSQPISQQGLHYLHSAYRVGMLALEMLGRRAHNDHPNNFSRSPPYTEDVKWLLGLAARLGVNYVYQFCVGAVKGVLSPFVLQEIIMDALQRLNPVHIHAHLRMPAFHQLVQRCQQAYLQYIHHRLIHLTPADYDDFVNIIRSARGAFCLTPVGMMQFNDVLQNLKRGKQTKELWQRISLEMATFSP</sequence>
<feature type="compositionally biased region" description="Low complexity" evidence="5">
    <location>
        <begin position="950"/>
        <end position="965"/>
    </location>
</feature>
<dbReference type="PANTHER" id="PTHR22619:SF1">
    <property type="entry name" value="ZINC FINGER SWIM DOMAIN-CONTAINING PROTEIN 8"/>
    <property type="match status" value="1"/>
</dbReference>
<keyword evidence="3" id="KW-0862">Zinc</keyword>
<evidence type="ECO:0000256" key="2">
    <source>
        <dbReference type="ARBA" id="ARBA00022771"/>
    </source>
</evidence>
<feature type="region of interest" description="Disordered" evidence="5">
    <location>
        <begin position="940"/>
        <end position="1137"/>
    </location>
</feature>
<dbReference type="GO" id="GO:0031462">
    <property type="term" value="C:Cul2-RING ubiquitin ligase complex"/>
    <property type="evidence" value="ECO:0007669"/>
    <property type="project" value="TreeGrafter"/>
</dbReference>
<dbReference type="Ensembl" id="ENSGMOT00000004761.2">
    <property type="protein sequence ID" value="ENSGMOP00000004622.2"/>
    <property type="gene ID" value="ENSGMOG00000004298.2"/>
</dbReference>
<accession>A0A8C4Z0E7</accession>
<keyword evidence="8" id="KW-1185">Reference proteome</keyword>
<evidence type="ECO:0000256" key="4">
    <source>
        <dbReference type="PROSITE-ProRule" id="PRU00325"/>
    </source>
</evidence>
<organism evidence="7 8">
    <name type="scientific">Gadus morhua</name>
    <name type="common">Atlantic cod</name>
    <dbReference type="NCBI Taxonomy" id="8049"/>
    <lineage>
        <taxon>Eukaryota</taxon>
        <taxon>Metazoa</taxon>
        <taxon>Chordata</taxon>
        <taxon>Craniata</taxon>
        <taxon>Vertebrata</taxon>
        <taxon>Euteleostomi</taxon>
        <taxon>Actinopterygii</taxon>
        <taxon>Neopterygii</taxon>
        <taxon>Teleostei</taxon>
        <taxon>Neoteleostei</taxon>
        <taxon>Acanthomorphata</taxon>
        <taxon>Zeiogadaria</taxon>
        <taxon>Gadariae</taxon>
        <taxon>Gadiformes</taxon>
        <taxon>Gadoidei</taxon>
        <taxon>Gadidae</taxon>
        <taxon>Gadus</taxon>
    </lineage>
</organism>
<evidence type="ECO:0000313" key="8">
    <source>
        <dbReference type="Proteomes" id="UP000694546"/>
    </source>
</evidence>
<dbReference type="GO" id="GO:0008270">
    <property type="term" value="F:zinc ion binding"/>
    <property type="evidence" value="ECO:0007669"/>
    <property type="project" value="UniProtKB-KW"/>
</dbReference>
<evidence type="ECO:0000259" key="6">
    <source>
        <dbReference type="PROSITE" id="PS50966"/>
    </source>
</evidence>
<feature type="domain" description="SWIM-type" evidence="6">
    <location>
        <begin position="168"/>
        <end position="204"/>
    </location>
</feature>
<dbReference type="Proteomes" id="UP000694546">
    <property type="component" value="Chromosome 15"/>
</dbReference>
<feature type="compositionally biased region" description="Basic and acidic residues" evidence="5">
    <location>
        <begin position="1116"/>
        <end position="1132"/>
    </location>
</feature>
<dbReference type="InterPro" id="IPR057945">
    <property type="entry name" value="TPR_ZSWIM8"/>
</dbReference>
<feature type="compositionally biased region" description="Pro residues" evidence="5">
    <location>
        <begin position="616"/>
        <end position="628"/>
    </location>
</feature>
<dbReference type="Pfam" id="PF21055">
    <property type="entry name" value="ZSWIM4-8_C"/>
    <property type="match status" value="1"/>
</dbReference>
<dbReference type="InterPro" id="IPR048370">
    <property type="entry name" value="ZSWIM4-8_C"/>
</dbReference>